<dbReference type="EC" id="3.4.19.12" evidence="3"/>
<dbReference type="SUPFAM" id="SSF54001">
    <property type="entry name" value="Cysteine proteinases"/>
    <property type="match status" value="1"/>
</dbReference>
<dbReference type="GO" id="GO:0006508">
    <property type="term" value="P:proteolysis"/>
    <property type="evidence" value="ECO:0007669"/>
    <property type="project" value="UniProtKB-KW"/>
</dbReference>
<evidence type="ECO:0000256" key="4">
    <source>
        <dbReference type="ARBA" id="ARBA00022670"/>
    </source>
</evidence>
<feature type="compositionally biased region" description="Low complexity" evidence="8">
    <location>
        <begin position="519"/>
        <end position="559"/>
    </location>
</feature>
<keyword evidence="5" id="KW-0833">Ubl conjugation pathway</keyword>
<sequence>MNLQDVLKSTWFQQTAPFIVVILVPTLAVFLSKFLRQLWYSFSSFNLPLTLEVFGAYRSLRMGLESLGLSWLWSNSSSGSASGGSSNRRHKKKSSEGSGPKSKTIRSRSDQIALRNVGKQKQDTYDSESDDAQYYPGLVNISGTYCFMNSTLQAMASLSYLQPQIEAIQAKAEALDVPTPVIDALQELFTTLNTPKSRYNALRPEGMISALSCPPPLSSGSKDSATLYRTSSSLFNSREHQDAQELFQLVSECIKNEMAAVDRESQRDRGIAAVLDFTKKDGEKVDDEDLALASKSVFDGLTANRRSCVVCGYTEAVMHFGFDNWQLAVPRLATSCRLEDCLEDYTRLEILKDCICRNCSILATHKRLLQELKTLEEALANPAASTDPSSSSMPSTSATPSKPKPSTSKKKRYKEVKKMEQRVRTAIEEGRIEDDALLEGVRLEKVVSPASTKQAMIARPPPVLALHLNRSVHYGNFAAKNTIRVLFPEVLDLTPYTTSGSLSTVPTSSISTPSPPPTQTTFSSPSPFQFQASSGVSDVDSSISSSQPPRRSTTPTPETYANGHQRTIYRLAAVVCHYGQHSFGHYICYRRKPRRLGGKWLPPTLVDPLKFEEESDEEDGGAKKPNGSTSHNTPKAKSKTKKTPNYSGSSSLGESRYYWEDHTEELAGTGRGWLRISDDSVSECGIESVLAEGSGAFMLYYEKAVHPKPGVYLPKERPEKDAKTSQSRSRGHLENGHHVEDDRSTVDGDADGDAFSIGSEETLKPEMRVMDLNLNLNHLHLNGNGSVGSLMSEVGVGVMKSPKKDKEKAKKLEKHDSMSMSAILPLPSSASSVSSSSSLSRRFGARIIRSVNAKRRADPSSTAALSSSTSTSPPTSTLGLTTPLASPSQNGESIEEGQDMDEQAWADMTASAPSILPTQSTHKSYPLGSKSTKVLHHRPAGAKMQLAQ</sequence>
<dbReference type="Gene3D" id="3.90.70.10">
    <property type="entry name" value="Cysteine proteinases"/>
    <property type="match status" value="1"/>
</dbReference>
<feature type="compositionally biased region" description="Low complexity" evidence="8">
    <location>
        <begin position="500"/>
        <end position="512"/>
    </location>
</feature>
<evidence type="ECO:0000256" key="1">
    <source>
        <dbReference type="ARBA" id="ARBA00000707"/>
    </source>
</evidence>
<feature type="compositionally biased region" description="Basic and acidic residues" evidence="8">
    <location>
        <begin position="714"/>
        <end position="723"/>
    </location>
</feature>
<feature type="region of interest" description="Disordered" evidence="8">
    <location>
        <begin position="500"/>
        <end position="563"/>
    </location>
</feature>
<evidence type="ECO:0000256" key="2">
    <source>
        <dbReference type="ARBA" id="ARBA00009085"/>
    </source>
</evidence>
<dbReference type="STRING" id="231916.A0A409YMW9"/>
<dbReference type="OrthoDB" id="2020758at2759"/>
<dbReference type="AlphaFoldDB" id="A0A409YMW9"/>
<dbReference type="InParanoid" id="A0A409YMW9"/>
<feature type="region of interest" description="Disordered" evidence="8">
    <location>
        <begin position="380"/>
        <end position="417"/>
    </location>
</feature>
<accession>A0A409YMW9</accession>
<dbReference type="GO" id="GO:0016579">
    <property type="term" value="P:protein deubiquitination"/>
    <property type="evidence" value="ECO:0007669"/>
    <property type="project" value="InterPro"/>
</dbReference>
<reference evidence="11 12" key="1">
    <citation type="journal article" date="2018" name="Evol. Lett.">
        <title>Horizontal gene cluster transfer increased hallucinogenic mushroom diversity.</title>
        <authorList>
            <person name="Reynolds H.T."/>
            <person name="Vijayakumar V."/>
            <person name="Gluck-Thaler E."/>
            <person name="Korotkin H.B."/>
            <person name="Matheny P.B."/>
            <person name="Slot J.C."/>
        </authorList>
    </citation>
    <scope>NUCLEOTIDE SEQUENCE [LARGE SCALE GENOMIC DNA]</scope>
    <source>
        <strain evidence="11 12">SRW20</strain>
    </source>
</reference>
<evidence type="ECO:0000256" key="6">
    <source>
        <dbReference type="ARBA" id="ARBA00022801"/>
    </source>
</evidence>
<evidence type="ECO:0000256" key="8">
    <source>
        <dbReference type="SAM" id="MobiDB-lite"/>
    </source>
</evidence>
<feature type="region of interest" description="Disordered" evidence="8">
    <location>
        <begin position="78"/>
        <end position="109"/>
    </location>
</feature>
<keyword evidence="7" id="KW-0788">Thiol protease</keyword>
<comment type="similarity">
    <text evidence="2">Belongs to the peptidase C19 family.</text>
</comment>
<protein>
    <recommendedName>
        <fullName evidence="3">ubiquitinyl hydrolase 1</fullName>
        <ecNumber evidence="3">3.4.19.12</ecNumber>
    </recommendedName>
</protein>
<evidence type="ECO:0000256" key="7">
    <source>
        <dbReference type="ARBA" id="ARBA00022807"/>
    </source>
</evidence>
<dbReference type="InterPro" id="IPR018200">
    <property type="entry name" value="USP_CS"/>
</dbReference>
<feature type="compositionally biased region" description="Acidic residues" evidence="8">
    <location>
        <begin position="893"/>
        <end position="904"/>
    </location>
</feature>
<dbReference type="Pfam" id="PF00443">
    <property type="entry name" value="UCH"/>
    <property type="match status" value="1"/>
</dbReference>
<keyword evidence="4" id="KW-0645">Protease</keyword>
<dbReference type="InterPro" id="IPR050164">
    <property type="entry name" value="Peptidase_C19"/>
</dbReference>
<feature type="transmembrane region" description="Helical" evidence="9">
    <location>
        <begin position="38"/>
        <end position="57"/>
    </location>
</feature>
<feature type="compositionally biased region" description="Low complexity" evidence="8">
    <location>
        <begin position="859"/>
        <end position="888"/>
    </location>
</feature>
<keyword evidence="9" id="KW-0812">Transmembrane</keyword>
<evidence type="ECO:0000313" key="12">
    <source>
        <dbReference type="Proteomes" id="UP000284706"/>
    </source>
</evidence>
<dbReference type="EMBL" id="NHYE01000624">
    <property type="protein sequence ID" value="PPR04433.1"/>
    <property type="molecule type" value="Genomic_DNA"/>
</dbReference>
<dbReference type="GO" id="GO:0004843">
    <property type="term" value="F:cysteine-type deubiquitinase activity"/>
    <property type="evidence" value="ECO:0007669"/>
    <property type="project" value="UniProtKB-EC"/>
</dbReference>
<feature type="region of interest" description="Disordered" evidence="8">
    <location>
        <begin position="798"/>
        <end position="820"/>
    </location>
</feature>
<dbReference type="PROSITE" id="PS50235">
    <property type="entry name" value="USP_3"/>
    <property type="match status" value="1"/>
</dbReference>
<dbReference type="GO" id="GO:0005829">
    <property type="term" value="C:cytosol"/>
    <property type="evidence" value="ECO:0007669"/>
    <property type="project" value="TreeGrafter"/>
</dbReference>
<dbReference type="GO" id="GO:0005634">
    <property type="term" value="C:nucleus"/>
    <property type="evidence" value="ECO:0007669"/>
    <property type="project" value="TreeGrafter"/>
</dbReference>
<feature type="region of interest" description="Disordered" evidence="8">
    <location>
        <begin position="612"/>
        <end position="653"/>
    </location>
</feature>
<dbReference type="PANTHER" id="PTHR24006">
    <property type="entry name" value="UBIQUITIN CARBOXYL-TERMINAL HYDROLASE"/>
    <property type="match status" value="1"/>
</dbReference>
<keyword evidence="6" id="KW-0378">Hydrolase</keyword>
<comment type="caution">
    <text evidence="11">The sequence shown here is derived from an EMBL/GenBank/DDBJ whole genome shotgun (WGS) entry which is preliminary data.</text>
</comment>
<feature type="domain" description="USP" evidence="10">
    <location>
        <begin position="136"/>
        <end position="704"/>
    </location>
</feature>
<dbReference type="InterPro" id="IPR001394">
    <property type="entry name" value="Peptidase_C19_UCH"/>
</dbReference>
<name>A0A409YMW9_9AGAR</name>
<feature type="region of interest" description="Disordered" evidence="8">
    <location>
        <begin position="853"/>
        <end position="948"/>
    </location>
</feature>
<gene>
    <name evidence="11" type="ORF">CVT26_002262</name>
</gene>
<keyword evidence="9" id="KW-1133">Transmembrane helix</keyword>
<evidence type="ECO:0000256" key="9">
    <source>
        <dbReference type="SAM" id="Phobius"/>
    </source>
</evidence>
<dbReference type="InterPro" id="IPR038765">
    <property type="entry name" value="Papain-like_cys_pep_sf"/>
</dbReference>
<feature type="region of interest" description="Disordered" evidence="8">
    <location>
        <begin position="709"/>
        <end position="760"/>
    </location>
</feature>
<evidence type="ECO:0000313" key="11">
    <source>
        <dbReference type="EMBL" id="PPR04433.1"/>
    </source>
</evidence>
<dbReference type="Proteomes" id="UP000284706">
    <property type="component" value="Unassembled WGS sequence"/>
</dbReference>
<organism evidence="11 12">
    <name type="scientific">Gymnopilus dilepis</name>
    <dbReference type="NCBI Taxonomy" id="231916"/>
    <lineage>
        <taxon>Eukaryota</taxon>
        <taxon>Fungi</taxon>
        <taxon>Dikarya</taxon>
        <taxon>Basidiomycota</taxon>
        <taxon>Agaricomycotina</taxon>
        <taxon>Agaricomycetes</taxon>
        <taxon>Agaricomycetidae</taxon>
        <taxon>Agaricales</taxon>
        <taxon>Agaricineae</taxon>
        <taxon>Hymenogastraceae</taxon>
        <taxon>Gymnopilus</taxon>
    </lineage>
</organism>
<keyword evidence="9" id="KW-0472">Membrane</keyword>
<evidence type="ECO:0000256" key="3">
    <source>
        <dbReference type="ARBA" id="ARBA00012759"/>
    </source>
</evidence>
<feature type="compositionally biased region" description="Basic and acidic residues" evidence="8">
    <location>
        <begin position="802"/>
        <end position="817"/>
    </location>
</feature>
<dbReference type="PANTHER" id="PTHR24006:SF888">
    <property type="entry name" value="UBIQUITIN CARBOXYL-TERMINAL HYDROLASE 30"/>
    <property type="match status" value="1"/>
</dbReference>
<proteinExistence type="inferred from homology"/>
<feature type="compositionally biased region" description="Low complexity" evidence="8">
    <location>
        <begin position="382"/>
        <end position="406"/>
    </location>
</feature>
<feature type="transmembrane region" description="Helical" evidence="9">
    <location>
        <begin position="12"/>
        <end position="31"/>
    </location>
</feature>
<evidence type="ECO:0000256" key="5">
    <source>
        <dbReference type="ARBA" id="ARBA00022786"/>
    </source>
</evidence>
<dbReference type="InterPro" id="IPR028889">
    <property type="entry name" value="USP"/>
</dbReference>
<evidence type="ECO:0000259" key="10">
    <source>
        <dbReference type="PROSITE" id="PS50235"/>
    </source>
</evidence>
<feature type="compositionally biased region" description="Basic and acidic residues" evidence="8">
    <location>
        <begin position="731"/>
        <end position="746"/>
    </location>
</feature>
<comment type="catalytic activity">
    <reaction evidence="1">
        <text>Thiol-dependent hydrolysis of ester, thioester, amide, peptide and isopeptide bonds formed by the C-terminal Gly of ubiquitin (a 76-residue protein attached to proteins as an intracellular targeting signal).</text>
        <dbReference type="EC" id="3.4.19.12"/>
    </reaction>
</comment>
<keyword evidence="12" id="KW-1185">Reference proteome</keyword>
<dbReference type="PROSITE" id="PS00973">
    <property type="entry name" value="USP_2"/>
    <property type="match status" value="1"/>
</dbReference>